<comment type="function">
    <text evidence="10">Releases the supercoiling and torsional tension of DNA, which is introduced during the DNA replication and transcription, by transiently cleaving and rejoining one strand of the DNA duplex. Introduces a single-strand break via transesterification at a target site in duplex DNA. The scissile phosphodiester is attacked by the catalytic tyrosine of the enzyme, resulting in the formation of a DNA-(5'-phosphotyrosyl)-enzyme intermediate and the expulsion of a 3'-OH DNA strand. The free DNA strand then undergoes passage around the unbroken strand, thus removing DNA supercoils. Finally, in the religation step, the DNA 3'-OH attacks the covalent intermediate to expel the active-site tyrosine and restore the DNA phosphodiester backbone.</text>
</comment>
<evidence type="ECO:0000256" key="2">
    <source>
        <dbReference type="ARBA" id="ARBA00009446"/>
    </source>
</evidence>
<dbReference type="InterPro" id="IPR000380">
    <property type="entry name" value="Topo_IA"/>
</dbReference>
<dbReference type="GO" id="GO:0003677">
    <property type="term" value="F:DNA binding"/>
    <property type="evidence" value="ECO:0007669"/>
    <property type="project" value="UniProtKB-KW"/>
</dbReference>
<dbReference type="SMART" id="SM00436">
    <property type="entry name" value="TOP1Bc"/>
    <property type="match status" value="1"/>
</dbReference>
<evidence type="ECO:0000259" key="11">
    <source>
        <dbReference type="PROSITE" id="PS50880"/>
    </source>
</evidence>
<proteinExistence type="inferred from homology"/>
<dbReference type="PANTHER" id="PTHR42785:SF1">
    <property type="entry name" value="DNA TOPOISOMERASE"/>
    <property type="match status" value="1"/>
</dbReference>
<evidence type="ECO:0000256" key="5">
    <source>
        <dbReference type="ARBA" id="ARBA00022833"/>
    </source>
</evidence>
<keyword evidence="7 10" id="KW-0799">Topoisomerase</keyword>
<dbReference type="Gene3D" id="1.10.290.10">
    <property type="entry name" value="Topoisomerase I, domain 4"/>
    <property type="match status" value="1"/>
</dbReference>
<keyword evidence="9 10" id="KW-0413">Isomerase</keyword>
<keyword evidence="6" id="KW-0460">Magnesium</keyword>
<dbReference type="InterPro" id="IPR023406">
    <property type="entry name" value="Topo_IA_AS"/>
</dbReference>
<feature type="site" description="Interaction with DNA" evidence="10">
    <location>
        <position position="154"/>
    </location>
</feature>
<dbReference type="InterPro" id="IPR005733">
    <property type="entry name" value="TopoI_bac-type"/>
</dbReference>
<dbReference type="KEGG" id="haby:HLVA_02260"/>
<dbReference type="NCBIfam" id="TIGR01051">
    <property type="entry name" value="topA_bact"/>
    <property type="match status" value="1"/>
</dbReference>
<dbReference type="Proteomes" id="UP001321582">
    <property type="component" value="Chromosome"/>
</dbReference>
<feature type="site" description="Interaction with DNA" evidence="10">
    <location>
        <position position="296"/>
    </location>
</feature>
<evidence type="ECO:0000313" key="13">
    <source>
        <dbReference type="EMBL" id="BDU49657.1"/>
    </source>
</evidence>
<dbReference type="SMART" id="SM00493">
    <property type="entry name" value="TOPRIM"/>
    <property type="match status" value="1"/>
</dbReference>
<evidence type="ECO:0000256" key="7">
    <source>
        <dbReference type="ARBA" id="ARBA00023029"/>
    </source>
</evidence>
<reference evidence="13 14" key="1">
    <citation type="submission" date="2022-11" db="EMBL/GenBank/DDBJ databases">
        <title>Haliovirga abyssi gen. nov., sp. nov., a mesophilic fermentative bacterium isolated from the Iheya North hydrothermal field and the proposal of Haliovirgaceae fam. nov.</title>
        <authorList>
            <person name="Miyazaki U."/>
            <person name="Tame A."/>
            <person name="Miyazaki J."/>
            <person name="Takai K."/>
            <person name="Sawayama S."/>
            <person name="Kitajima M."/>
            <person name="Okamoto A."/>
            <person name="Nakagawa S."/>
        </authorList>
    </citation>
    <scope>NUCLEOTIDE SEQUENCE [LARGE SCALE GENOMIC DNA]</scope>
    <source>
        <strain evidence="13 14">IC12</strain>
    </source>
</reference>
<dbReference type="PROSITE" id="PS52039">
    <property type="entry name" value="TOPO_IA_2"/>
    <property type="match status" value="1"/>
</dbReference>
<dbReference type="Gene3D" id="3.40.50.140">
    <property type="match status" value="1"/>
</dbReference>
<feature type="site" description="Interaction with DNA" evidence="10">
    <location>
        <position position="142"/>
    </location>
</feature>
<dbReference type="InterPro" id="IPR006171">
    <property type="entry name" value="TOPRIM_dom"/>
</dbReference>
<evidence type="ECO:0000256" key="4">
    <source>
        <dbReference type="ARBA" id="ARBA00022771"/>
    </source>
</evidence>
<feature type="active site" description="O-(5'-phospho-DNA)-tyrosine intermediate" evidence="10">
    <location>
        <position position="294"/>
    </location>
</feature>
<protein>
    <recommendedName>
        <fullName evidence="10">DNA topoisomerase 1</fullName>
        <ecNumber evidence="10">5.6.2.1</ecNumber>
    </recommendedName>
    <alternativeName>
        <fullName evidence="10">DNA topoisomerase I</fullName>
    </alternativeName>
</protein>
<dbReference type="GO" id="GO:0003917">
    <property type="term" value="F:DNA topoisomerase type I (single strand cut, ATP-independent) activity"/>
    <property type="evidence" value="ECO:0007669"/>
    <property type="project" value="UniProtKB-UniRule"/>
</dbReference>
<dbReference type="InterPro" id="IPR003601">
    <property type="entry name" value="Topo_IA_2"/>
</dbReference>
<dbReference type="PRINTS" id="PR00417">
    <property type="entry name" value="PRTPISMRASEI"/>
</dbReference>
<gene>
    <name evidence="10 13" type="primary">topA</name>
    <name evidence="13" type="ORF">HLVA_02260</name>
</gene>
<accession>A0AAU9DEB0</accession>
<dbReference type="InterPro" id="IPR003602">
    <property type="entry name" value="Topo_IA_DNA-bd_dom"/>
</dbReference>
<dbReference type="EMBL" id="AP027059">
    <property type="protein sequence ID" value="BDU49657.1"/>
    <property type="molecule type" value="Genomic_DNA"/>
</dbReference>
<dbReference type="PROSITE" id="PS50880">
    <property type="entry name" value="TOPRIM"/>
    <property type="match status" value="1"/>
</dbReference>
<keyword evidence="8 10" id="KW-0238">DNA-binding</keyword>
<feature type="site" description="Interaction with DNA" evidence="10">
    <location>
        <position position="138"/>
    </location>
</feature>
<dbReference type="Pfam" id="PF01131">
    <property type="entry name" value="Topoisom_bac"/>
    <property type="match status" value="1"/>
</dbReference>
<dbReference type="HAMAP" id="MF_00952">
    <property type="entry name" value="Topoisom_1_prok"/>
    <property type="match status" value="1"/>
</dbReference>
<sequence>MVKRLVIVESPAKAHTIKKILGKNYEVTASYGHIRDLPKTKLGVDIENNFEPSYITIKGKGKVIAELKKKAKKVDQVYLASDPDREGEAIAWHIYNALKLKDKNIRVEFNEITKEAIKNAVKNPKPIDEKKVNSQQTRRILDRIVGYKISPLLWKILSPHASAGRVQSVALKLICDLERKIKAFIPEKFWEVSGIFNKKLKLEIYKIDKKRVKKIKDIKVVEKLKKEIINKEFEVITAKVKKKSKRAPFPLKTSTLQQLASSYLGFTASRTMGIAQSLYEGVSIGGSYVGLITYMRTDSSRISKEAKEAAQEYIKNIFGEKYVGDYVPQKSKGKIQDAHEAVRPTDVNRSPELIKDSLNKDQYKLYKLIWERFLISQFSNMEYEQFELVSEYEKYQFRGTVNRILFDGYYKLFKENDEDSYGGDFPEIKEGDKLLLDKLDITEGITKPPARLTESSLIKKLETDGIGRPSTYAAIIETLKKREYVILTKKSFIPTEFGFEVEEILEKYFPTVMDIKFTAKMEKELDEIEDGNLEWKKVLGDFYGELKEYLEGYNKEISKILNQDIYSDLICKKCGGKMLLKTGRFGKYLECENYEEDKERVSIPKSIKITKEEMELGEIKIADRLSVVVKEKAGIETDVVCKKCGGKMIVKTGRYGKYLECENYAEDKERVSIPKGIELIEEDGIIKIKEQMAKLDAEDEAALKEVGPCDKCGSPMIVKMGRYGKFLACSNYPECKNIKKYPKK</sequence>
<evidence type="ECO:0000256" key="3">
    <source>
        <dbReference type="ARBA" id="ARBA00022723"/>
    </source>
</evidence>
<dbReference type="EC" id="5.6.2.1" evidence="10"/>
<dbReference type="InterPro" id="IPR013826">
    <property type="entry name" value="Topo_IA_cen_sub3"/>
</dbReference>
<dbReference type="SUPFAM" id="SSF56712">
    <property type="entry name" value="Prokaryotic type I DNA topoisomerase"/>
    <property type="match status" value="1"/>
</dbReference>
<dbReference type="InterPro" id="IPR013497">
    <property type="entry name" value="Topo_IA_cen"/>
</dbReference>
<comment type="similarity">
    <text evidence="2 10">Belongs to the type IA topoisomerase family.</text>
</comment>
<dbReference type="GO" id="GO:0006265">
    <property type="term" value="P:DNA topological change"/>
    <property type="evidence" value="ECO:0007669"/>
    <property type="project" value="UniProtKB-UniRule"/>
</dbReference>
<dbReference type="PROSITE" id="PS00396">
    <property type="entry name" value="TOPO_IA_1"/>
    <property type="match status" value="1"/>
</dbReference>
<comment type="catalytic activity">
    <reaction evidence="1 10">
        <text>ATP-independent breakage of single-stranded DNA, followed by passage and rejoining.</text>
        <dbReference type="EC" id="5.6.2.1"/>
    </reaction>
</comment>
<feature type="domain" description="Topo IA-type catalytic" evidence="12">
    <location>
        <begin position="128"/>
        <end position="550"/>
    </location>
</feature>
<dbReference type="GO" id="GO:0008270">
    <property type="term" value="F:zinc ion binding"/>
    <property type="evidence" value="ECO:0007669"/>
    <property type="project" value="UniProtKB-KW"/>
</dbReference>
<evidence type="ECO:0000256" key="10">
    <source>
        <dbReference type="HAMAP-Rule" id="MF_00952"/>
    </source>
</evidence>
<keyword evidence="14" id="KW-1185">Reference proteome</keyword>
<dbReference type="Pfam" id="PF01751">
    <property type="entry name" value="Toprim"/>
    <property type="match status" value="1"/>
</dbReference>
<comment type="subunit">
    <text evidence="10">Monomer.</text>
</comment>
<dbReference type="Gene3D" id="3.30.65.10">
    <property type="entry name" value="Bacterial Topoisomerase I, domain 1"/>
    <property type="match status" value="3"/>
</dbReference>
<evidence type="ECO:0000313" key="14">
    <source>
        <dbReference type="Proteomes" id="UP001321582"/>
    </source>
</evidence>
<evidence type="ECO:0000259" key="12">
    <source>
        <dbReference type="PROSITE" id="PS52039"/>
    </source>
</evidence>
<dbReference type="GO" id="GO:0005694">
    <property type="term" value="C:chromosome"/>
    <property type="evidence" value="ECO:0007669"/>
    <property type="project" value="InterPro"/>
</dbReference>
<dbReference type="CDD" id="cd03363">
    <property type="entry name" value="TOPRIM_TopoIA_TopoI"/>
    <property type="match status" value="1"/>
</dbReference>
<dbReference type="Gene3D" id="2.70.20.10">
    <property type="entry name" value="Topoisomerase I, domain 3"/>
    <property type="match status" value="1"/>
</dbReference>
<evidence type="ECO:0000256" key="9">
    <source>
        <dbReference type="ARBA" id="ARBA00023235"/>
    </source>
</evidence>
<keyword evidence="5" id="KW-0862">Zinc</keyword>
<feature type="site" description="Interaction with DNA" evidence="10">
    <location>
        <position position="139"/>
    </location>
</feature>
<name>A0AAU9DEB0_9FUSO</name>
<dbReference type="SUPFAM" id="SSF57783">
    <property type="entry name" value="Zinc beta-ribbon"/>
    <property type="match status" value="2"/>
</dbReference>
<dbReference type="InterPro" id="IPR013825">
    <property type="entry name" value="Topo_IA_cen_sub2"/>
</dbReference>
<keyword evidence="3" id="KW-0479">Metal-binding</keyword>
<dbReference type="Gene3D" id="1.10.460.10">
    <property type="entry name" value="Topoisomerase I, domain 2"/>
    <property type="match status" value="1"/>
</dbReference>
<dbReference type="AlphaFoldDB" id="A0AAU9DEB0"/>
<feature type="domain" description="Toprim" evidence="11">
    <location>
        <begin position="3"/>
        <end position="113"/>
    </location>
</feature>
<evidence type="ECO:0000256" key="8">
    <source>
        <dbReference type="ARBA" id="ARBA00023125"/>
    </source>
</evidence>
<dbReference type="InterPro" id="IPR034149">
    <property type="entry name" value="TOPRIM_TopoI"/>
</dbReference>
<dbReference type="PANTHER" id="PTHR42785">
    <property type="entry name" value="DNA TOPOISOMERASE, TYPE IA, CORE"/>
    <property type="match status" value="1"/>
</dbReference>
<dbReference type="SMART" id="SM00437">
    <property type="entry name" value="TOP1Ac"/>
    <property type="match status" value="1"/>
</dbReference>
<evidence type="ECO:0000256" key="1">
    <source>
        <dbReference type="ARBA" id="ARBA00000213"/>
    </source>
</evidence>
<feature type="region of interest" description="Interaction with DNA" evidence="10">
    <location>
        <begin position="162"/>
        <end position="167"/>
    </location>
</feature>
<feature type="site" description="Interaction with DNA" evidence="10">
    <location>
        <position position="147"/>
    </location>
</feature>
<dbReference type="CDD" id="cd00186">
    <property type="entry name" value="TOP1Ac"/>
    <property type="match status" value="1"/>
</dbReference>
<dbReference type="InterPro" id="IPR023405">
    <property type="entry name" value="Topo_IA_core_domain"/>
</dbReference>
<evidence type="ECO:0000256" key="6">
    <source>
        <dbReference type="ARBA" id="ARBA00022842"/>
    </source>
</evidence>
<dbReference type="InterPro" id="IPR013498">
    <property type="entry name" value="Topo_IA_Znf"/>
</dbReference>
<keyword evidence="4" id="KW-0863">Zinc-finger</keyword>
<dbReference type="InterPro" id="IPR028612">
    <property type="entry name" value="Topoisom_1_IA"/>
</dbReference>
<dbReference type="InterPro" id="IPR013824">
    <property type="entry name" value="Topo_IA_cen_sub1"/>
</dbReference>
<dbReference type="Pfam" id="PF01396">
    <property type="entry name" value="Zn_ribbon_Top1"/>
    <property type="match status" value="3"/>
</dbReference>
<feature type="site" description="Interaction with DNA" evidence="10">
    <location>
        <position position="33"/>
    </location>
</feature>
<feature type="site" description="Interaction with DNA" evidence="10">
    <location>
        <position position="482"/>
    </location>
</feature>
<organism evidence="13 14">
    <name type="scientific">Haliovirga abyssi</name>
    <dbReference type="NCBI Taxonomy" id="2996794"/>
    <lineage>
        <taxon>Bacteria</taxon>
        <taxon>Fusobacteriati</taxon>
        <taxon>Fusobacteriota</taxon>
        <taxon>Fusobacteriia</taxon>
        <taxon>Fusobacteriales</taxon>
        <taxon>Haliovirgaceae</taxon>
        <taxon>Haliovirga</taxon>
    </lineage>
</organism>